<comment type="subcellular location">
    <subcellularLocation>
        <location evidence="1">Membrane</location>
        <topology evidence="1">Multi-pass membrane protein</topology>
    </subcellularLocation>
</comment>
<evidence type="ECO:0000256" key="9">
    <source>
        <dbReference type="ARBA" id="ARBA00023136"/>
    </source>
</evidence>
<evidence type="ECO:0000256" key="8">
    <source>
        <dbReference type="ARBA" id="ARBA00023065"/>
    </source>
</evidence>
<evidence type="ECO:0000256" key="6">
    <source>
        <dbReference type="ARBA" id="ARBA00022989"/>
    </source>
</evidence>
<evidence type="ECO:0000256" key="2">
    <source>
        <dbReference type="ARBA" id="ARBA00007193"/>
    </source>
</evidence>
<organism evidence="14 15">
    <name type="scientific">Loxostege sticticalis</name>
    <name type="common">Beet webworm moth</name>
    <dbReference type="NCBI Taxonomy" id="481309"/>
    <lineage>
        <taxon>Eukaryota</taxon>
        <taxon>Metazoa</taxon>
        <taxon>Ecdysozoa</taxon>
        <taxon>Arthropoda</taxon>
        <taxon>Hexapoda</taxon>
        <taxon>Insecta</taxon>
        <taxon>Pterygota</taxon>
        <taxon>Neoptera</taxon>
        <taxon>Endopterygota</taxon>
        <taxon>Lepidoptera</taxon>
        <taxon>Glossata</taxon>
        <taxon>Ditrysia</taxon>
        <taxon>Pyraloidea</taxon>
        <taxon>Crambidae</taxon>
        <taxon>Pyraustinae</taxon>
        <taxon>Loxostege</taxon>
    </lineage>
</organism>
<keyword evidence="10 12" id="KW-0739">Sodium transport</keyword>
<keyword evidence="7" id="KW-0915">Sodium</keyword>
<name>A0ABR3HGA0_LOXSC</name>
<keyword evidence="6 13" id="KW-1133">Transmembrane helix</keyword>
<evidence type="ECO:0000256" key="11">
    <source>
        <dbReference type="ARBA" id="ARBA00023303"/>
    </source>
</evidence>
<evidence type="ECO:0000256" key="3">
    <source>
        <dbReference type="ARBA" id="ARBA00022448"/>
    </source>
</evidence>
<keyword evidence="4 12" id="KW-0894">Sodium channel</keyword>
<keyword evidence="8 12" id="KW-0406">Ion transport</keyword>
<dbReference type="Pfam" id="PF00858">
    <property type="entry name" value="ASC"/>
    <property type="match status" value="1"/>
</dbReference>
<proteinExistence type="inferred from homology"/>
<evidence type="ECO:0008006" key="16">
    <source>
        <dbReference type="Google" id="ProtNLM"/>
    </source>
</evidence>
<keyword evidence="3 12" id="KW-0813">Transport</keyword>
<dbReference type="PANTHER" id="PTHR11690:SF253">
    <property type="entry name" value="PICKPOCKET 18-RELATED"/>
    <property type="match status" value="1"/>
</dbReference>
<feature type="transmembrane region" description="Helical" evidence="13">
    <location>
        <begin position="68"/>
        <end position="88"/>
    </location>
</feature>
<comment type="similarity">
    <text evidence="2 12">Belongs to the amiloride-sensitive sodium channel (TC 1.A.6) family.</text>
</comment>
<evidence type="ECO:0000256" key="7">
    <source>
        <dbReference type="ARBA" id="ARBA00023053"/>
    </source>
</evidence>
<comment type="caution">
    <text evidence="14">The sequence shown here is derived from an EMBL/GenBank/DDBJ whole genome shotgun (WGS) entry which is preliminary data.</text>
</comment>
<dbReference type="InterPro" id="IPR001873">
    <property type="entry name" value="ENaC"/>
</dbReference>
<evidence type="ECO:0000256" key="4">
    <source>
        <dbReference type="ARBA" id="ARBA00022461"/>
    </source>
</evidence>
<feature type="transmembrane region" description="Helical" evidence="13">
    <location>
        <begin position="488"/>
        <end position="508"/>
    </location>
</feature>
<keyword evidence="9 13" id="KW-0472">Membrane</keyword>
<evidence type="ECO:0000313" key="15">
    <source>
        <dbReference type="Proteomes" id="UP001549920"/>
    </source>
</evidence>
<protein>
    <recommendedName>
        <fullName evidence="16">Sodium channel protein Nach</fullName>
    </recommendedName>
</protein>
<evidence type="ECO:0000313" key="14">
    <source>
        <dbReference type="EMBL" id="KAL0869448.1"/>
    </source>
</evidence>
<reference evidence="14 15" key="1">
    <citation type="submission" date="2024-06" db="EMBL/GenBank/DDBJ databases">
        <title>A chromosome-level genome assembly of beet webworm, Loxostege sticticalis.</title>
        <authorList>
            <person name="Zhang Y."/>
        </authorList>
    </citation>
    <scope>NUCLEOTIDE SEQUENCE [LARGE SCALE GENOMIC DNA]</scope>
    <source>
        <strain evidence="14">AQ026</strain>
        <tissue evidence="14">Whole body</tissue>
    </source>
</reference>
<dbReference type="EMBL" id="JBEUOH010000020">
    <property type="protein sequence ID" value="KAL0869448.1"/>
    <property type="molecule type" value="Genomic_DNA"/>
</dbReference>
<keyword evidence="15" id="KW-1185">Reference proteome</keyword>
<evidence type="ECO:0000256" key="5">
    <source>
        <dbReference type="ARBA" id="ARBA00022692"/>
    </source>
</evidence>
<accession>A0ABR3HGA0</accession>
<evidence type="ECO:0000256" key="10">
    <source>
        <dbReference type="ARBA" id="ARBA00023201"/>
    </source>
</evidence>
<dbReference type="Proteomes" id="UP001549920">
    <property type="component" value="Unassembled WGS sequence"/>
</dbReference>
<keyword evidence="11 12" id="KW-0407">Ion channel</keyword>
<evidence type="ECO:0000256" key="13">
    <source>
        <dbReference type="SAM" id="Phobius"/>
    </source>
</evidence>
<evidence type="ECO:0000256" key="12">
    <source>
        <dbReference type="RuleBase" id="RU000679"/>
    </source>
</evidence>
<keyword evidence="5 12" id="KW-0812">Transmembrane</keyword>
<gene>
    <name evidence="14" type="ORF">ABMA27_007681</name>
</gene>
<dbReference type="PANTHER" id="PTHR11690">
    <property type="entry name" value="AMILORIDE-SENSITIVE SODIUM CHANNEL-RELATED"/>
    <property type="match status" value="1"/>
</dbReference>
<dbReference type="Gene3D" id="2.60.470.10">
    <property type="entry name" value="Acid-sensing ion channels like domains"/>
    <property type="match status" value="1"/>
</dbReference>
<evidence type="ECO:0000256" key="1">
    <source>
        <dbReference type="ARBA" id="ARBA00004141"/>
    </source>
</evidence>
<sequence length="528" mass="60483">MRTVDPATWSKNKVKLGVKPTWQQAQGLEARLRKSLADALAEYLTHCTLTGIRHTRDERISNHMRRCYGLLIVFLIISGTSVIMYSAYKHSTRPPLQVNVRTSADSPSLSFPAVAICSNCIVSEKALQKYAEELAAKDNNSTYTTEDIKEYIKNFGAMINLSRPEYKNLAFLRFLYKIDSAFNITDLMYKLAPKCSSILKKCAWRGHSIGCEILFTERATALGYCCVFNSRYDPVDINNKPKTLEVPGQNFGLTVAVREDREDFAVIRRPITGFQVLLFEGSEYPLIESGAVRVYPVGVNGTAFFQLTAHAQHVSKRLEGYSDKWRGCRIPKQAGPRTALSSYSWCLTFCRRFTTLAVCNCLPFYLLPNETDTVCTTEHLQCLYKHKEKLVYYYPGETQDSSLDEELQDSQMCTECIPDCARLLHTAAVFHTVYYYPTKLLKSQFSSGVSLMNTTILRFFYPTISHQVYNVEINMSWYEAFASISCQIWFLLGASLVCVAELVFHLTFRWAHHFWRRTQQMKRITKLY</sequence>